<evidence type="ECO:0000256" key="2">
    <source>
        <dbReference type="ARBA" id="ARBA00022723"/>
    </source>
</evidence>
<feature type="compositionally biased region" description="Low complexity" evidence="3">
    <location>
        <begin position="367"/>
        <end position="379"/>
    </location>
</feature>
<comment type="cofactor">
    <cofactor evidence="1">
        <name>a divalent metal cation</name>
        <dbReference type="ChEBI" id="CHEBI:60240"/>
    </cofactor>
</comment>
<evidence type="ECO:0000259" key="4">
    <source>
        <dbReference type="Pfam" id="PF13359"/>
    </source>
</evidence>
<name>A0AA36GP71_CYLNA</name>
<dbReference type="GO" id="GO:0046872">
    <property type="term" value="F:metal ion binding"/>
    <property type="evidence" value="ECO:0007669"/>
    <property type="project" value="UniProtKB-KW"/>
</dbReference>
<sequence>MSNNGEQRIEIPKAVSYVVVGVNSVFESRKLFKFLRLNGYTDVSVLRDYPNVQLQTFDVPLSNPEPPVPSALEDMVEENSTRAHTRIARTSFEFNCTLCGRDRLLLDAGTTARKKAQNIILLGCLLMQHRTGMDNAIRVYRETLEDVREICLDHFVTAAAFIGHKVKEMHKKFPVQGLHTVPTDILEAFLIRLQVFADCIDDGVYLAADDLIRFFNDCLGKYDGADGWNVEGLGASRAAKRQRYCEANYSKAEPLVNTVKGYLKEALRRKEVPLRSLHNPRRRPPMISMISSYLSQESNQGTLAIPNLPLFESKQEPSITLDPPRFQPKQGPSISTAMNEVKQEQASVVHEGITAADLMEQTVSSVDSTATTSTSTFASEKLQEPFTEKETDKKSVGDKCETASAIAACVKVIKQSIMDDINTLPEEKFRQRFRMSRRTFETLCASLDAHLKKKGLNSTRNSIAVKIGTALDVLAGNSNMLKGGALVESCVTEMFDQALDAIFSWSESVIYWPTDAERNRISDKFSETTGLPGIVGCLGDTTVLTQNSKDLSVAVVVDDERRFRWVETIFEEDESICERSLLCEQLRNGAMTGFLIGDDAYKCESFLYTPSGAKKGNPEDALRRAHKVVQEVIADWKSQFPILTKGITSPKIAHIISGSAALYNLTRAEGDAPFTFDERADDQSSAHSVVDEYSSSSYSSDSVSQSISNTNAINRHLAYIFTHVVLNDNHEIAKRTFSTTFHCLYDVHESAVITCTTLKGGTHTAANSLLFGRNLCDCVNLSPGESVLSNLIYQMEHNFRGILSFQLRCPHLSVSQWDTFGR</sequence>
<evidence type="ECO:0000256" key="3">
    <source>
        <dbReference type="SAM" id="MobiDB-lite"/>
    </source>
</evidence>
<gene>
    <name evidence="5" type="ORF">CYNAS_LOCUS7642</name>
</gene>
<dbReference type="EMBL" id="CATQJL010000112">
    <property type="protein sequence ID" value="CAJ0595659.1"/>
    <property type="molecule type" value="Genomic_DNA"/>
</dbReference>
<evidence type="ECO:0000256" key="1">
    <source>
        <dbReference type="ARBA" id="ARBA00001968"/>
    </source>
</evidence>
<feature type="domain" description="DDE Tnp4" evidence="4">
    <location>
        <begin position="551"/>
        <end position="664"/>
    </location>
</feature>
<evidence type="ECO:0000313" key="5">
    <source>
        <dbReference type="EMBL" id="CAJ0595659.1"/>
    </source>
</evidence>
<accession>A0AA36GP71</accession>
<dbReference type="InterPro" id="IPR027806">
    <property type="entry name" value="HARBI1_dom"/>
</dbReference>
<organism evidence="5 6">
    <name type="scientific">Cylicocyclus nassatus</name>
    <name type="common">Nematode worm</name>
    <dbReference type="NCBI Taxonomy" id="53992"/>
    <lineage>
        <taxon>Eukaryota</taxon>
        <taxon>Metazoa</taxon>
        <taxon>Ecdysozoa</taxon>
        <taxon>Nematoda</taxon>
        <taxon>Chromadorea</taxon>
        <taxon>Rhabditida</taxon>
        <taxon>Rhabditina</taxon>
        <taxon>Rhabditomorpha</taxon>
        <taxon>Strongyloidea</taxon>
        <taxon>Strongylidae</taxon>
        <taxon>Cylicocyclus</taxon>
    </lineage>
</organism>
<reference evidence="5" key="1">
    <citation type="submission" date="2023-07" db="EMBL/GenBank/DDBJ databases">
        <authorList>
            <consortium name="CYATHOMIX"/>
        </authorList>
    </citation>
    <scope>NUCLEOTIDE SEQUENCE</scope>
    <source>
        <strain evidence="5">N/A</strain>
    </source>
</reference>
<proteinExistence type="predicted"/>
<feature type="compositionally biased region" description="Basic and acidic residues" evidence="3">
    <location>
        <begin position="381"/>
        <end position="390"/>
    </location>
</feature>
<protein>
    <recommendedName>
        <fullName evidence="4">DDE Tnp4 domain-containing protein</fullName>
    </recommendedName>
</protein>
<keyword evidence="6" id="KW-1185">Reference proteome</keyword>
<dbReference type="AlphaFoldDB" id="A0AA36GP71"/>
<dbReference type="Proteomes" id="UP001176961">
    <property type="component" value="Unassembled WGS sequence"/>
</dbReference>
<keyword evidence="2" id="KW-0479">Metal-binding</keyword>
<comment type="caution">
    <text evidence="5">The sequence shown here is derived from an EMBL/GenBank/DDBJ whole genome shotgun (WGS) entry which is preliminary data.</text>
</comment>
<evidence type="ECO:0000313" key="6">
    <source>
        <dbReference type="Proteomes" id="UP001176961"/>
    </source>
</evidence>
<dbReference type="Pfam" id="PF13359">
    <property type="entry name" value="DDE_Tnp_4"/>
    <property type="match status" value="1"/>
</dbReference>
<feature type="region of interest" description="Disordered" evidence="3">
    <location>
        <begin position="367"/>
        <end position="390"/>
    </location>
</feature>